<proteinExistence type="predicted"/>
<dbReference type="InterPro" id="IPR045515">
    <property type="entry name" value="DUF6440"/>
</dbReference>
<protein>
    <recommendedName>
        <fullName evidence="1">DUF6440 domain-containing protein</fullName>
    </recommendedName>
</protein>
<comment type="caution">
    <text evidence="2">The sequence shown here is derived from an EMBL/GenBank/DDBJ whole genome shotgun (WGS) entry which is preliminary data.</text>
</comment>
<reference evidence="2" key="1">
    <citation type="journal article" date="2021" name="PeerJ">
        <title>Extensive microbial diversity within the chicken gut microbiome revealed by metagenomics and culture.</title>
        <authorList>
            <person name="Gilroy R."/>
            <person name="Ravi A."/>
            <person name="Getino M."/>
            <person name="Pursley I."/>
            <person name="Horton D.L."/>
            <person name="Alikhan N.F."/>
            <person name="Baker D."/>
            <person name="Gharbi K."/>
            <person name="Hall N."/>
            <person name="Watson M."/>
            <person name="Adriaenssens E.M."/>
            <person name="Foster-Nyarko E."/>
            <person name="Jarju S."/>
            <person name="Secka A."/>
            <person name="Antonio M."/>
            <person name="Oren A."/>
            <person name="Chaudhuri R.R."/>
            <person name="La Ragione R."/>
            <person name="Hildebrand F."/>
            <person name="Pallen M.J."/>
        </authorList>
    </citation>
    <scope>NUCLEOTIDE SEQUENCE</scope>
    <source>
        <strain evidence="2">CHK189-11263</strain>
    </source>
</reference>
<accession>A0A9D2MBQ6</accession>
<dbReference type="Pfam" id="PF20037">
    <property type="entry name" value="DUF6440"/>
    <property type="match status" value="1"/>
</dbReference>
<feature type="domain" description="DUF6440" evidence="1">
    <location>
        <begin position="6"/>
        <end position="53"/>
    </location>
</feature>
<gene>
    <name evidence="2" type="ORF">H9714_05695</name>
</gene>
<dbReference type="Proteomes" id="UP000824208">
    <property type="component" value="Unassembled WGS sequence"/>
</dbReference>
<evidence type="ECO:0000313" key="2">
    <source>
        <dbReference type="EMBL" id="HJB57024.1"/>
    </source>
</evidence>
<dbReference type="EMBL" id="DWYC01000053">
    <property type="protein sequence ID" value="HJB57024.1"/>
    <property type="molecule type" value="Genomic_DNA"/>
</dbReference>
<sequence length="58" mass="6377">MGKNDRFQVIYSQGTMDVIRVLLDTETGVLYLQVSNGYAGGLTPLLDGEGKPMQWSRG</sequence>
<evidence type="ECO:0000313" key="3">
    <source>
        <dbReference type="Proteomes" id="UP000824208"/>
    </source>
</evidence>
<organism evidence="2 3">
    <name type="scientific">Candidatus Flavonifractor intestinipullorum</name>
    <dbReference type="NCBI Taxonomy" id="2838587"/>
    <lineage>
        <taxon>Bacteria</taxon>
        <taxon>Bacillati</taxon>
        <taxon>Bacillota</taxon>
        <taxon>Clostridia</taxon>
        <taxon>Eubacteriales</taxon>
        <taxon>Oscillospiraceae</taxon>
        <taxon>Flavonifractor</taxon>
    </lineage>
</organism>
<reference evidence="2" key="2">
    <citation type="submission" date="2021-04" db="EMBL/GenBank/DDBJ databases">
        <authorList>
            <person name="Gilroy R."/>
        </authorList>
    </citation>
    <scope>NUCLEOTIDE SEQUENCE</scope>
    <source>
        <strain evidence="2">CHK189-11263</strain>
    </source>
</reference>
<evidence type="ECO:0000259" key="1">
    <source>
        <dbReference type="Pfam" id="PF20037"/>
    </source>
</evidence>
<name>A0A9D2MBQ6_9FIRM</name>
<dbReference type="AlphaFoldDB" id="A0A9D2MBQ6"/>